<reference evidence="7 8" key="1">
    <citation type="journal article" date="2015" name="Genome Announc.">
        <title>Expanding the biotechnology potential of lactobacilli through comparative genomics of 213 strains and associated genera.</title>
        <authorList>
            <person name="Sun Z."/>
            <person name="Harris H.M."/>
            <person name="McCann A."/>
            <person name="Guo C."/>
            <person name="Argimon S."/>
            <person name="Zhang W."/>
            <person name="Yang X."/>
            <person name="Jeffery I.B."/>
            <person name="Cooney J.C."/>
            <person name="Kagawa T.F."/>
            <person name="Liu W."/>
            <person name="Song Y."/>
            <person name="Salvetti E."/>
            <person name="Wrobel A."/>
            <person name="Rasinkangas P."/>
            <person name="Parkhill J."/>
            <person name="Rea M.C."/>
            <person name="O'Sullivan O."/>
            <person name="Ritari J."/>
            <person name="Douillard F.P."/>
            <person name="Paul Ross R."/>
            <person name="Yang R."/>
            <person name="Briner A.E."/>
            <person name="Felis G.E."/>
            <person name="de Vos W.M."/>
            <person name="Barrangou R."/>
            <person name="Klaenhammer T.R."/>
            <person name="Caufield P.W."/>
            <person name="Cui Y."/>
            <person name="Zhang H."/>
            <person name="O'Toole P.W."/>
        </authorList>
    </citation>
    <scope>NUCLEOTIDE SEQUENCE [LARGE SCALE GENOMIC DNA]</scope>
    <source>
        <strain evidence="7 8">JCM 17158</strain>
    </source>
</reference>
<keyword evidence="3" id="KW-0547">Nucleotide-binding</keyword>
<evidence type="ECO:0000256" key="2">
    <source>
        <dbReference type="ARBA" id="ARBA00022448"/>
    </source>
</evidence>
<dbReference type="InterPro" id="IPR003439">
    <property type="entry name" value="ABC_transporter-like_ATP-bd"/>
</dbReference>
<feature type="domain" description="ABC transporter" evidence="6">
    <location>
        <begin position="5"/>
        <end position="239"/>
    </location>
</feature>
<dbReference type="GO" id="GO:0005524">
    <property type="term" value="F:ATP binding"/>
    <property type="evidence" value="ECO:0007669"/>
    <property type="project" value="UniProtKB-KW"/>
</dbReference>
<evidence type="ECO:0000259" key="6">
    <source>
        <dbReference type="PROSITE" id="PS50893"/>
    </source>
</evidence>
<dbReference type="FunFam" id="3.40.50.300:FF:000425">
    <property type="entry name" value="Probable ABC transporter, ATP-binding subunit"/>
    <property type="match status" value="1"/>
</dbReference>
<organism evidence="7 8">
    <name type="scientific">Lacticaseibacillus nasuensis JCM 17158</name>
    <dbReference type="NCBI Taxonomy" id="1291734"/>
    <lineage>
        <taxon>Bacteria</taxon>
        <taxon>Bacillati</taxon>
        <taxon>Bacillota</taxon>
        <taxon>Bacilli</taxon>
        <taxon>Lactobacillales</taxon>
        <taxon>Lactobacillaceae</taxon>
        <taxon>Lacticaseibacillus</taxon>
    </lineage>
</organism>
<dbReference type="GO" id="GO:0016887">
    <property type="term" value="F:ATP hydrolysis activity"/>
    <property type="evidence" value="ECO:0007669"/>
    <property type="project" value="InterPro"/>
</dbReference>
<dbReference type="Proteomes" id="UP000051804">
    <property type="component" value="Unassembled WGS sequence"/>
</dbReference>
<keyword evidence="4" id="KW-0067">ATP-binding</keyword>
<accession>A0A0R1JGR5</accession>
<dbReference type="PROSITE" id="PS00211">
    <property type="entry name" value="ABC_TRANSPORTER_1"/>
    <property type="match status" value="1"/>
</dbReference>
<dbReference type="STRING" id="1291734.FD02_GL000538"/>
<dbReference type="InterPro" id="IPR017871">
    <property type="entry name" value="ABC_transporter-like_CS"/>
</dbReference>
<dbReference type="AlphaFoldDB" id="A0A0R1JGR5"/>
<evidence type="ECO:0000256" key="5">
    <source>
        <dbReference type="ARBA" id="ARBA00066388"/>
    </source>
</evidence>
<dbReference type="EC" id="7.6.2.9" evidence="5"/>
<dbReference type="RefSeq" id="WP_054723503.1">
    <property type="nucleotide sequence ID" value="NZ_AZDJ01000032.1"/>
</dbReference>
<dbReference type="InterPro" id="IPR027417">
    <property type="entry name" value="P-loop_NTPase"/>
</dbReference>
<dbReference type="PANTHER" id="PTHR43117:SF4">
    <property type="entry name" value="OSMOPROTECTANT IMPORT ATP-BINDING PROTEIN OSMV"/>
    <property type="match status" value="1"/>
</dbReference>
<evidence type="ECO:0000256" key="3">
    <source>
        <dbReference type="ARBA" id="ARBA00022741"/>
    </source>
</evidence>
<evidence type="ECO:0000313" key="8">
    <source>
        <dbReference type="Proteomes" id="UP000051804"/>
    </source>
</evidence>
<dbReference type="Gene3D" id="3.40.50.300">
    <property type="entry name" value="P-loop containing nucleotide triphosphate hydrolases"/>
    <property type="match status" value="1"/>
</dbReference>
<name>A0A0R1JGR5_9LACO</name>
<comment type="similarity">
    <text evidence="1">Belongs to the ABC transporter superfamily.</text>
</comment>
<gene>
    <name evidence="7" type="ORF">FD02_GL000538</name>
</gene>
<evidence type="ECO:0000256" key="1">
    <source>
        <dbReference type="ARBA" id="ARBA00005417"/>
    </source>
</evidence>
<dbReference type="GO" id="GO:0015418">
    <property type="term" value="F:ABC-type quaternary ammonium compound transporting activity"/>
    <property type="evidence" value="ECO:0007669"/>
    <property type="project" value="UniProtKB-EC"/>
</dbReference>
<evidence type="ECO:0000313" key="7">
    <source>
        <dbReference type="EMBL" id="KRK70470.1"/>
    </source>
</evidence>
<dbReference type="OrthoDB" id="9802264at2"/>
<evidence type="ECO:0000256" key="4">
    <source>
        <dbReference type="ARBA" id="ARBA00022840"/>
    </source>
</evidence>
<dbReference type="PATRIC" id="fig|1291734.4.peg.553"/>
<dbReference type="SMART" id="SM00382">
    <property type="entry name" value="AAA"/>
    <property type="match status" value="1"/>
</dbReference>
<proteinExistence type="inferred from homology"/>
<keyword evidence="8" id="KW-1185">Reference proteome</keyword>
<dbReference type="PROSITE" id="PS50893">
    <property type="entry name" value="ABC_TRANSPORTER_2"/>
    <property type="match status" value="1"/>
</dbReference>
<dbReference type="EMBL" id="AZDJ01000032">
    <property type="protein sequence ID" value="KRK70470.1"/>
    <property type="molecule type" value="Genomic_DNA"/>
</dbReference>
<dbReference type="PANTHER" id="PTHR43117">
    <property type="entry name" value="OSMOPROTECTANT IMPORT ATP-BINDING PROTEIN OSMV"/>
    <property type="match status" value="1"/>
</dbReference>
<keyword evidence="2" id="KW-0813">Transport</keyword>
<protein>
    <recommendedName>
        <fullName evidence="5">ABC-type quaternary amine transporter</fullName>
        <ecNumber evidence="5">7.6.2.9</ecNumber>
    </recommendedName>
</protein>
<comment type="caution">
    <text evidence="7">The sequence shown here is derived from an EMBL/GenBank/DDBJ whole genome shotgun (WGS) entry which is preliminary data.</text>
</comment>
<dbReference type="InterPro" id="IPR003593">
    <property type="entry name" value="AAA+_ATPase"/>
</dbReference>
<dbReference type="Pfam" id="PF00005">
    <property type="entry name" value="ABC_tran"/>
    <property type="match status" value="1"/>
</dbReference>
<sequence length="313" mass="34207">MSNLIEFDHVTKEYHDTPVVADLTLNIEEGELFVLVGPSGGGKTTTLKMINRLVTPNAGVIRMRGKAVTDYSLRELRWDIGYVLQQIALFPTMTVGQNIALIPEMKHWPKAQVKAAVDDLLTAVKLPPAEYRDRLPKQLSGGEQQRVGIIRALASKPPVVLMDEPFSALDPLVRTQLQDLVLELHAQLNTTIVFVTHDMTEALRLGDRIGVMHHAKLVQIGTPQEIAESPASSFVDDFFAGARRDLLDTPVGELAEFGEPCDDGVSLAADLPLSQVIAQLTEADTVIVRGAAGPFTLSRQAVMRFLAARTSTN</sequence>
<dbReference type="SUPFAM" id="SSF52540">
    <property type="entry name" value="P-loop containing nucleoside triphosphate hydrolases"/>
    <property type="match status" value="1"/>
</dbReference>